<proteinExistence type="predicted"/>
<dbReference type="Proteomes" id="UP000198217">
    <property type="component" value="Chromosome I"/>
</dbReference>
<reference evidence="6 7" key="1">
    <citation type="submission" date="2016-06" db="EMBL/GenBank/DDBJ databases">
        <authorList>
            <person name="Kjaerup R.B."/>
            <person name="Dalgaard T.S."/>
            <person name="Juul-Madsen H.R."/>
        </authorList>
    </citation>
    <scope>NUCLEOTIDE SEQUENCE [LARGE SCALE GENOMIC DNA]</scope>
    <source>
        <strain evidence="6 7">DSM 43904</strain>
    </source>
</reference>
<evidence type="ECO:0000259" key="5">
    <source>
        <dbReference type="SMART" id="SM01006"/>
    </source>
</evidence>
<dbReference type="RefSeq" id="WP_088993431.1">
    <property type="nucleotide sequence ID" value="NZ_LT607750.1"/>
</dbReference>
<evidence type="ECO:0000313" key="7">
    <source>
        <dbReference type="Proteomes" id="UP000198217"/>
    </source>
</evidence>
<feature type="domain" description="Acyltransferase MbtK/IucB-like conserved" evidence="5">
    <location>
        <begin position="26"/>
        <end position="74"/>
    </location>
</feature>
<keyword evidence="6" id="KW-0808">Transferase</keyword>
<protein>
    <recommendedName>
        <fullName evidence="3">Lysine N-acyltransferase MbtK</fullName>
    </recommendedName>
    <alternativeName>
        <fullName evidence="4">Mycobactin synthase protein K</fullName>
    </alternativeName>
</protein>
<comment type="pathway">
    <text evidence="2">Siderophore biosynthesis; mycobactin biosynthesis.</text>
</comment>
<accession>A0A1C5HM06</accession>
<evidence type="ECO:0000256" key="4">
    <source>
        <dbReference type="ARBA" id="ARBA00031122"/>
    </source>
</evidence>
<evidence type="ECO:0000256" key="1">
    <source>
        <dbReference type="ARBA" id="ARBA00003818"/>
    </source>
</evidence>
<organism evidence="6 7">
    <name type="scientific">Micromonospora echinaurantiaca</name>
    <dbReference type="NCBI Taxonomy" id="47857"/>
    <lineage>
        <taxon>Bacteria</taxon>
        <taxon>Bacillati</taxon>
        <taxon>Actinomycetota</taxon>
        <taxon>Actinomycetes</taxon>
        <taxon>Micromonosporales</taxon>
        <taxon>Micromonosporaceae</taxon>
        <taxon>Micromonospora</taxon>
    </lineage>
</organism>
<dbReference type="GO" id="GO:0016410">
    <property type="term" value="F:N-acyltransferase activity"/>
    <property type="evidence" value="ECO:0007669"/>
    <property type="project" value="TreeGrafter"/>
</dbReference>
<dbReference type="InterPro" id="IPR016181">
    <property type="entry name" value="Acyl_CoA_acyltransferase"/>
</dbReference>
<name>A0A1C5HM06_9ACTN</name>
<dbReference type="SUPFAM" id="SSF55729">
    <property type="entry name" value="Acyl-CoA N-acyltransferases (Nat)"/>
    <property type="match status" value="1"/>
</dbReference>
<keyword evidence="7" id="KW-1185">Reference proteome</keyword>
<evidence type="ECO:0000256" key="2">
    <source>
        <dbReference type="ARBA" id="ARBA00005102"/>
    </source>
</evidence>
<dbReference type="UniPathway" id="UPA00011"/>
<dbReference type="PANTHER" id="PTHR31438:SF1">
    <property type="entry name" value="LYSINE N-ACYLTRANSFERASE C17G9.06C-RELATED"/>
    <property type="match status" value="1"/>
</dbReference>
<evidence type="ECO:0000256" key="3">
    <source>
        <dbReference type="ARBA" id="ARBA00020586"/>
    </source>
</evidence>
<comment type="function">
    <text evidence="1">Acyltransferase required for the direct transfer of medium- to long-chain fatty acyl moieties from a carrier protein (MbtL) on to the epsilon-amino group of lysine residue in the mycobactin core.</text>
</comment>
<dbReference type="GO" id="GO:0019290">
    <property type="term" value="P:siderophore biosynthetic process"/>
    <property type="evidence" value="ECO:0007669"/>
    <property type="project" value="InterPro"/>
</dbReference>
<dbReference type="Gene3D" id="3.40.630.30">
    <property type="match status" value="1"/>
</dbReference>
<gene>
    <name evidence="6" type="ORF">GA0070609_1866</name>
</gene>
<dbReference type="SMART" id="SM01006">
    <property type="entry name" value="AlcB"/>
    <property type="match status" value="1"/>
</dbReference>
<dbReference type="EMBL" id="LT607750">
    <property type="protein sequence ID" value="SCG47036.1"/>
    <property type="molecule type" value="Genomic_DNA"/>
</dbReference>
<dbReference type="InterPro" id="IPR019432">
    <property type="entry name" value="Acyltransferase_MbtK/IucB-like"/>
</dbReference>
<evidence type="ECO:0000313" key="6">
    <source>
        <dbReference type="EMBL" id="SCG47036.1"/>
    </source>
</evidence>
<dbReference type="Pfam" id="PF13523">
    <property type="entry name" value="Acetyltransf_8"/>
    <property type="match status" value="1"/>
</dbReference>
<dbReference type="AlphaFoldDB" id="A0A1C5HM06"/>
<dbReference type="PANTHER" id="PTHR31438">
    <property type="entry name" value="LYSINE N-ACYLTRANSFERASE C17G9.06C-RELATED"/>
    <property type="match status" value="1"/>
</dbReference>
<sequence length="190" mass="21514">MNAEQRVADPHRYARDVPGFGAVTIRPVDPDTDIDLLHGWVSQERARFWGMLDADRERVAEIYRYLDSLGTHHAYLVHRDGVPVALLQTYDPYADPVGECYDVRPGDYGIHLLLGPPTSTEHGFTATVVAEMLRFVLSDPDRRRIVVEPDARNERAIRRLLRCGFVAGPQVDLPEKRAQLLFLERTDAPG</sequence>